<sequence length="934" mass="99343">MIYGSPDGVHYCQNCDRVTPMLFDYTTGNSICTECVLVLSNVYANQPCRAAAAKDVDSADNSNNPGRATDVSNGTAPLLPHNEVAAAGIAPPKLQADDAGSAAPRMRGAVVPKMPKMRGAVSDTNKALAEGFDAIANMATQLGLADTVINRAKDVLRKLEESKACPKGRSRDALYAACLHTACRIEGSPRTLKELIMTTPDAAATKRDMGKFINAIKRHVDLGKEESGQDQPEDMKRTGGMVVRAGDYLLRYGSAVGMSEQEVIEAQRAASRLEESLDVRRNPQSIAAAIIHMAVQRSSSCRNKSVREVSAATGVSESTIKEAYKDLRPHAALLFECVLVLGNVYANQPCRAAAATDVVGADDSNNRGRATNVGNGAVPLTPDSVVAAAGIAQPKLQADDAGSAAPRMRGAVVPKMPKMRGAVSDTNKALAEGFDAIANMATQLGLVDTVINRAKDVLRKLEESKECPKGRSRDALYAACLHTACRIEGSPRTLKELIRATPDAAATKRDMGKFINAIKRHVDLGKEESGQDQPEDMKKNGGVVVRAGDYLLRYGSAVCEAQRAASRLEESLDVRRNPQSIAAAIIHMAVQRSSSCRNKSVREVSTATGVSESTIKEAYKHCQRVTPMVLDHTTGDAICTECVFVFANVYADQPLTAAPAIGDGAAAAHADPLPPAGSEVATPVLRADDADSKPRMRGAVVPKMRGAAQPKMRAAVPETNKALAEGFGAIADMARRLGLADAVSERAKEVLRKLEEAKACPKGRSRDALYAACLHTACRVEGSPRTLKELITATPDAAATKRDMGKFINAIKRHVDLGNEEAGQEQADTKTNGSGASGFVVRAGDYLVRYGSAVGLSEQEVNTARRAASRLDERLDVRRNPQSIAAAIIYMAVQRSDGGRSKSFREVSAATAVSESTIKDAYKDLCPHATLLFG</sequence>
<accession>A0A0D9WZ78</accession>
<dbReference type="SUPFAM" id="SSF47954">
    <property type="entry name" value="Cyclin-like"/>
    <property type="match status" value="6"/>
</dbReference>
<dbReference type="Gene3D" id="1.10.472.170">
    <property type="match status" value="3"/>
</dbReference>
<dbReference type="InterPro" id="IPR036915">
    <property type="entry name" value="Cyclin-like_sf"/>
</dbReference>
<dbReference type="Proteomes" id="UP000032180">
    <property type="component" value="Chromosome 7"/>
</dbReference>
<dbReference type="GO" id="GO:0097550">
    <property type="term" value="C:transcription preinitiation complex"/>
    <property type="evidence" value="ECO:0007669"/>
    <property type="project" value="TreeGrafter"/>
</dbReference>
<feature type="domain" description="Cyclin-like" evidence="4">
    <location>
        <begin position="728"/>
        <end position="813"/>
    </location>
</feature>
<feature type="domain" description="Cyclin-like" evidence="4">
    <location>
        <begin position="247"/>
        <end position="329"/>
    </location>
</feature>
<organism evidence="5 6">
    <name type="scientific">Leersia perrieri</name>
    <dbReference type="NCBI Taxonomy" id="77586"/>
    <lineage>
        <taxon>Eukaryota</taxon>
        <taxon>Viridiplantae</taxon>
        <taxon>Streptophyta</taxon>
        <taxon>Embryophyta</taxon>
        <taxon>Tracheophyta</taxon>
        <taxon>Spermatophyta</taxon>
        <taxon>Magnoliopsida</taxon>
        <taxon>Liliopsida</taxon>
        <taxon>Poales</taxon>
        <taxon>Poaceae</taxon>
        <taxon>BOP clade</taxon>
        <taxon>Oryzoideae</taxon>
        <taxon>Oryzeae</taxon>
        <taxon>Oryzinae</taxon>
        <taxon>Leersia</taxon>
    </lineage>
</organism>
<evidence type="ECO:0000313" key="5">
    <source>
        <dbReference type="EnsemblPlants" id="LPERR07G13040.1"/>
    </source>
</evidence>
<feature type="domain" description="Cyclin-like" evidence="4">
    <location>
        <begin position="845"/>
        <end position="927"/>
    </location>
</feature>
<evidence type="ECO:0000256" key="3">
    <source>
        <dbReference type="SAM" id="MobiDB-lite"/>
    </source>
</evidence>
<dbReference type="InterPro" id="IPR000812">
    <property type="entry name" value="TFIIB"/>
</dbReference>
<dbReference type="InterPro" id="IPR013763">
    <property type="entry name" value="Cyclin-like_dom"/>
</dbReference>
<proteinExistence type="predicted"/>
<dbReference type="PANTHER" id="PTHR11618:SF24">
    <property type="entry name" value="OS03G0193600 PROTEIN"/>
    <property type="match status" value="1"/>
</dbReference>
<protein>
    <recommendedName>
        <fullName evidence="4">Cyclin-like domain-containing protein</fullName>
    </recommendedName>
</protein>
<evidence type="ECO:0000256" key="1">
    <source>
        <dbReference type="ARBA" id="ARBA00023015"/>
    </source>
</evidence>
<dbReference type="PANTHER" id="PTHR11618">
    <property type="entry name" value="TRANSCRIPTION INITIATION FACTOR IIB-RELATED"/>
    <property type="match status" value="1"/>
</dbReference>
<dbReference type="InterPro" id="IPR013150">
    <property type="entry name" value="TFIIB_cyclin"/>
</dbReference>
<reference evidence="6" key="2">
    <citation type="submission" date="2013-12" db="EMBL/GenBank/DDBJ databases">
        <authorList>
            <person name="Yu Y."/>
            <person name="Lee S."/>
            <person name="de Baynast K."/>
            <person name="Wissotski M."/>
            <person name="Liu L."/>
            <person name="Talag J."/>
            <person name="Goicoechea J."/>
            <person name="Angelova A."/>
            <person name="Jetty R."/>
            <person name="Kudrna D."/>
            <person name="Golser W."/>
            <person name="Rivera L."/>
            <person name="Zhang J."/>
            <person name="Wing R."/>
        </authorList>
    </citation>
    <scope>NUCLEOTIDE SEQUENCE</scope>
</reference>
<keyword evidence="2" id="KW-0804">Transcription</keyword>
<feature type="compositionally biased region" description="Polar residues" evidence="3">
    <location>
        <begin position="59"/>
        <end position="75"/>
    </location>
</feature>
<dbReference type="HOGENOM" id="CLU_014002_0_0_1"/>
<dbReference type="eggNOG" id="KOG1597">
    <property type="taxonomic scope" value="Eukaryota"/>
</dbReference>
<dbReference type="SMART" id="SM00385">
    <property type="entry name" value="CYCLIN"/>
    <property type="match status" value="6"/>
</dbReference>
<evidence type="ECO:0000313" key="6">
    <source>
        <dbReference type="Proteomes" id="UP000032180"/>
    </source>
</evidence>
<evidence type="ECO:0000256" key="2">
    <source>
        <dbReference type="ARBA" id="ARBA00023163"/>
    </source>
</evidence>
<dbReference type="PRINTS" id="PR00685">
    <property type="entry name" value="TIFACTORIIB"/>
</dbReference>
<keyword evidence="6" id="KW-1185">Reference proteome</keyword>
<dbReference type="Pfam" id="PF00382">
    <property type="entry name" value="TFIIB"/>
    <property type="match status" value="4"/>
</dbReference>
<name>A0A0D9WZ78_9ORYZ</name>
<feature type="region of interest" description="Disordered" evidence="3">
    <location>
        <begin position="53"/>
        <end position="77"/>
    </location>
</feature>
<dbReference type="STRING" id="77586.A0A0D9WZ78"/>
<reference evidence="5" key="3">
    <citation type="submission" date="2015-04" db="UniProtKB">
        <authorList>
            <consortium name="EnsemblPlants"/>
        </authorList>
    </citation>
    <scope>IDENTIFICATION</scope>
</reference>
<keyword evidence="1" id="KW-0805">Transcription regulation</keyword>
<dbReference type="Gramene" id="LPERR07G13040.1">
    <property type="protein sequence ID" value="LPERR07G13040.1"/>
    <property type="gene ID" value="LPERR07G13040"/>
</dbReference>
<dbReference type="EnsemblPlants" id="LPERR07G13040.1">
    <property type="protein sequence ID" value="LPERR07G13040.1"/>
    <property type="gene ID" value="LPERR07G13040"/>
</dbReference>
<dbReference type="GO" id="GO:0005634">
    <property type="term" value="C:nucleus"/>
    <property type="evidence" value="ECO:0007669"/>
    <property type="project" value="TreeGrafter"/>
</dbReference>
<dbReference type="GO" id="GO:0017025">
    <property type="term" value="F:TBP-class protein binding"/>
    <property type="evidence" value="ECO:0007669"/>
    <property type="project" value="InterPro"/>
</dbReference>
<dbReference type="Gene3D" id="1.10.472.10">
    <property type="entry name" value="Cyclin-like"/>
    <property type="match status" value="3"/>
</dbReference>
<feature type="domain" description="Cyclin-like" evidence="4">
    <location>
        <begin position="133"/>
        <end position="218"/>
    </location>
</feature>
<evidence type="ECO:0000259" key="4">
    <source>
        <dbReference type="SMART" id="SM00385"/>
    </source>
</evidence>
<dbReference type="AlphaFoldDB" id="A0A0D9WZ78"/>
<feature type="domain" description="Cyclin-like" evidence="4">
    <location>
        <begin position="549"/>
        <end position="624"/>
    </location>
</feature>
<feature type="domain" description="Cyclin-like" evidence="4">
    <location>
        <begin position="435"/>
        <end position="520"/>
    </location>
</feature>
<dbReference type="GO" id="GO:0070897">
    <property type="term" value="P:transcription preinitiation complex assembly"/>
    <property type="evidence" value="ECO:0007669"/>
    <property type="project" value="InterPro"/>
</dbReference>
<reference evidence="5 6" key="1">
    <citation type="submission" date="2012-08" db="EMBL/GenBank/DDBJ databases">
        <title>Oryza genome evolution.</title>
        <authorList>
            <person name="Wing R.A."/>
        </authorList>
    </citation>
    <scope>NUCLEOTIDE SEQUENCE</scope>
</reference>